<comment type="caution">
    <text evidence="2">The sequence shown here is derived from an EMBL/GenBank/DDBJ whole genome shotgun (WGS) entry which is preliminary data.</text>
</comment>
<organism evidence="2 3">
    <name type="scientific">Shouchella clausii</name>
    <name type="common">Alkalihalobacillus clausii</name>
    <dbReference type="NCBI Taxonomy" id="79880"/>
    <lineage>
        <taxon>Bacteria</taxon>
        <taxon>Bacillati</taxon>
        <taxon>Bacillota</taxon>
        <taxon>Bacilli</taxon>
        <taxon>Bacillales</taxon>
        <taxon>Bacillaceae</taxon>
        <taxon>Shouchella</taxon>
    </lineage>
</organism>
<dbReference type="PROSITE" id="PS51257">
    <property type="entry name" value="PROKAR_LIPOPROTEIN"/>
    <property type="match status" value="1"/>
</dbReference>
<evidence type="ECO:0000313" key="2">
    <source>
        <dbReference type="EMBL" id="PAE87496.1"/>
    </source>
</evidence>
<evidence type="ECO:0000313" key="3">
    <source>
        <dbReference type="Proteomes" id="UP000216207"/>
    </source>
</evidence>
<gene>
    <name evidence="2" type="ORF">CHH72_17400</name>
</gene>
<sequence length="93" mass="10619">MDKSKTLLVVVIAIMAGGCGQMGSSPEEEPEKTPAEMDPADLPQIDAFQNEYSREMMVSTEPVADGYYLMRKNWRLYDMVSRRGRVYGQCVWY</sequence>
<reference evidence="2 3" key="1">
    <citation type="submission" date="2017-07" db="EMBL/GenBank/DDBJ databases">
        <title>Isolation and whole genome analysis of endospore-forming bacteria from heroin.</title>
        <authorList>
            <person name="Kalinowski J."/>
            <person name="Ahrens B."/>
            <person name="Al-Dilaimi A."/>
            <person name="Winkler A."/>
            <person name="Wibberg D."/>
            <person name="Schleenbecker U."/>
            <person name="Ruckert C."/>
            <person name="Wolfel R."/>
            <person name="Grass G."/>
        </authorList>
    </citation>
    <scope>NUCLEOTIDE SEQUENCE [LARGE SCALE GENOMIC DNA]</scope>
    <source>
        <strain evidence="2 3">7539</strain>
    </source>
</reference>
<proteinExistence type="predicted"/>
<accession>A0A268NVI6</accession>
<dbReference type="EMBL" id="NPCC01000033">
    <property type="protein sequence ID" value="PAE87496.1"/>
    <property type="molecule type" value="Genomic_DNA"/>
</dbReference>
<evidence type="ECO:0000256" key="1">
    <source>
        <dbReference type="SAM" id="MobiDB-lite"/>
    </source>
</evidence>
<dbReference type="RefSeq" id="WP_095327109.1">
    <property type="nucleotide sequence ID" value="NZ_NPCC01000033.1"/>
</dbReference>
<protein>
    <submittedName>
        <fullName evidence="2">Uncharacterized protein</fullName>
    </submittedName>
</protein>
<feature type="region of interest" description="Disordered" evidence="1">
    <location>
        <begin position="19"/>
        <end position="40"/>
    </location>
</feature>
<name>A0A268NVI6_SHOCL</name>
<dbReference type="Proteomes" id="UP000216207">
    <property type="component" value="Unassembled WGS sequence"/>
</dbReference>
<dbReference type="AlphaFoldDB" id="A0A268NVI6"/>